<protein>
    <submittedName>
        <fullName evidence="2">Uncharacterized LOC111233232</fullName>
    </submittedName>
</protein>
<dbReference type="InterPro" id="IPR020462">
    <property type="entry name" value="IL-11B_fish"/>
</dbReference>
<dbReference type="PANTHER" id="PTHR16922:SF0">
    <property type="entry name" value="INTERLEUKIN-11"/>
    <property type="match status" value="1"/>
</dbReference>
<dbReference type="Gene3D" id="1.20.1250.10">
    <property type="match status" value="1"/>
</dbReference>
<dbReference type="GO" id="GO:0005125">
    <property type="term" value="F:cytokine activity"/>
    <property type="evidence" value="ECO:0007669"/>
    <property type="project" value="TreeGrafter"/>
</dbReference>
<organism evidence="2 3">
    <name type="scientific">Seriola dumerili</name>
    <name type="common">Greater amberjack</name>
    <name type="synonym">Caranx dumerili</name>
    <dbReference type="NCBI Taxonomy" id="41447"/>
    <lineage>
        <taxon>Eukaryota</taxon>
        <taxon>Metazoa</taxon>
        <taxon>Chordata</taxon>
        <taxon>Craniata</taxon>
        <taxon>Vertebrata</taxon>
        <taxon>Euteleostomi</taxon>
        <taxon>Actinopterygii</taxon>
        <taxon>Neopterygii</taxon>
        <taxon>Teleostei</taxon>
        <taxon>Neoteleostei</taxon>
        <taxon>Acanthomorphata</taxon>
        <taxon>Carangaria</taxon>
        <taxon>Carangiformes</taxon>
        <taxon>Carangidae</taxon>
        <taxon>Seriola</taxon>
    </lineage>
</organism>
<feature type="chain" id="PRO_5017223130" evidence="1">
    <location>
        <begin position="32"/>
        <end position="207"/>
    </location>
</feature>
<dbReference type="Ensembl" id="ENSSDUT00000004975.1">
    <property type="protein sequence ID" value="ENSSDUP00000004874.1"/>
    <property type="gene ID" value="ENSSDUG00000003607.1"/>
</dbReference>
<dbReference type="OMA" id="MIHQVES"/>
<keyword evidence="3" id="KW-1185">Reference proteome</keyword>
<dbReference type="PANTHER" id="PTHR16922">
    <property type="entry name" value="INTERLEUKIN 11"/>
    <property type="match status" value="1"/>
</dbReference>
<reference evidence="2" key="1">
    <citation type="submission" date="2025-08" db="UniProtKB">
        <authorList>
            <consortium name="Ensembl"/>
        </authorList>
    </citation>
    <scope>IDENTIFICATION</scope>
</reference>
<dbReference type="GO" id="GO:0005737">
    <property type="term" value="C:cytoplasm"/>
    <property type="evidence" value="ECO:0007669"/>
    <property type="project" value="TreeGrafter"/>
</dbReference>
<dbReference type="PRINTS" id="PR01944">
    <property type="entry name" value="INTLKN11FISH"/>
</dbReference>
<dbReference type="GO" id="GO:0008284">
    <property type="term" value="P:positive regulation of cell population proliferation"/>
    <property type="evidence" value="ECO:0007669"/>
    <property type="project" value="TreeGrafter"/>
</dbReference>
<accession>A0A3B4TFD3</accession>
<dbReference type="InterPro" id="IPR022356">
    <property type="entry name" value="IL-11_fish"/>
</dbReference>
<dbReference type="SUPFAM" id="SSF47266">
    <property type="entry name" value="4-helical cytokines"/>
    <property type="match status" value="1"/>
</dbReference>
<evidence type="ECO:0000313" key="2">
    <source>
        <dbReference type="Ensembl" id="ENSSDUP00000004874.1"/>
    </source>
</evidence>
<keyword evidence="1" id="KW-0732">Signal</keyword>
<dbReference type="Proteomes" id="UP000261420">
    <property type="component" value="Unplaced"/>
</dbReference>
<dbReference type="Pfam" id="PF07400">
    <property type="entry name" value="IL11"/>
    <property type="match status" value="1"/>
</dbReference>
<proteinExistence type="predicted"/>
<dbReference type="GeneTree" id="ENSGT00390000007165"/>
<dbReference type="InterPro" id="IPR020438">
    <property type="entry name" value="IL-11"/>
</dbReference>
<dbReference type="InterPro" id="IPR009079">
    <property type="entry name" value="4_helix_cytokine-like_core"/>
</dbReference>
<dbReference type="AlphaFoldDB" id="A0A3B4TFD3"/>
<dbReference type="GO" id="GO:0008083">
    <property type="term" value="F:growth factor activity"/>
    <property type="evidence" value="ECO:0007669"/>
    <property type="project" value="TreeGrafter"/>
</dbReference>
<evidence type="ECO:0000256" key="1">
    <source>
        <dbReference type="SAM" id="SignalP"/>
    </source>
</evidence>
<name>A0A3B4TFD3_SERDU</name>
<feature type="signal peptide" evidence="1">
    <location>
        <begin position="1"/>
        <end position="31"/>
    </location>
</feature>
<dbReference type="GO" id="GO:0043410">
    <property type="term" value="P:positive regulation of MAPK cascade"/>
    <property type="evidence" value="ECO:0007669"/>
    <property type="project" value="TreeGrafter"/>
</dbReference>
<sequence>MKILINFLIYDSTTCLLRLLLLAELFVHSSTRPAHSSSLCGLFGSMIPQVDMLMSNAKKLHELSNDELSNLASMESRLHGLPNLQHTAAHFNSLKVNESLSQLHVFTQSIKLHIDWLKTAKDNFSLPSQSAEGANTHLLQLSNLINTSLKQIGEEVPQSPALSLPVASTAFDVLRFSVELSEQLQIFSKWSKRVLRHLQRQSHCPRH</sequence>
<reference evidence="2" key="2">
    <citation type="submission" date="2025-09" db="UniProtKB">
        <authorList>
            <consortium name="Ensembl"/>
        </authorList>
    </citation>
    <scope>IDENTIFICATION</scope>
</reference>
<dbReference type="PRINTS" id="PR01946">
    <property type="entry name" value="IL11BFISH"/>
</dbReference>
<evidence type="ECO:0000313" key="3">
    <source>
        <dbReference type="Proteomes" id="UP000261420"/>
    </source>
</evidence>